<sequence>MQYLRSNSEKSPFTGLFRFFWLLIITIFFTTTTKVEASTWVVRVGDGGLKFDPAMLTVAPNDTITFNFLNGPHGVTQSTGPKSCSPLNGGFKTDSRFVSENYSIKVVGKHCAQGMTGTINVVAADSVNNGASTEQVGSTATSVVLSDASNGKGSTSVLAVTIGVLTSSFFIAIMLV</sequence>
<proteinExistence type="predicted"/>
<evidence type="ECO:0000256" key="1">
    <source>
        <dbReference type="SAM" id="Phobius"/>
    </source>
</evidence>
<organism evidence="2 3">
    <name type="scientific">Ambispora gerdemannii</name>
    <dbReference type="NCBI Taxonomy" id="144530"/>
    <lineage>
        <taxon>Eukaryota</taxon>
        <taxon>Fungi</taxon>
        <taxon>Fungi incertae sedis</taxon>
        <taxon>Mucoromycota</taxon>
        <taxon>Glomeromycotina</taxon>
        <taxon>Glomeromycetes</taxon>
        <taxon>Archaeosporales</taxon>
        <taxon>Ambisporaceae</taxon>
        <taxon>Ambispora</taxon>
    </lineage>
</organism>
<dbReference type="InterPro" id="IPR008972">
    <property type="entry name" value="Cupredoxin"/>
</dbReference>
<accession>A0A9N8Z878</accession>
<dbReference type="InterPro" id="IPR052953">
    <property type="entry name" value="Ser-rich/MCO-related"/>
</dbReference>
<dbReference type="EMBL" id="CAJVPL010000266">
    <property type="protein sequence ID" value="CAG8475865.1"/>
    <property type="molecule type" value="Genomic_DNA"/>
</dbReference>
<evidence type="ECO:0000313" key="2">
    <source>
        <dbReference type="EMBL" id="CAG8475865.1"/>
    </source>
</evidence>
<dbReference type="Gene3D" id="2.60.40.420">
    <property type="entry name" value="Cupredoxins - blue copper proteins"/>
    <property type="match status" value="1"/>
</dbReference>
<dbReference type="OrthoDB" id="2387117at2759"/>
<keyword evidence="3" id="KW-1185">Reference proteome</keyword>
<dbReference type="PANTHER" id="PTHR34883">
    <property type="entry name" value="SERINE-RICH PROTEIN, PUTATIVE-RELATED-RELATED"/>
    <property type="match status" value="1"/>
</dbReference>
<protein>
    <submittedName>
        <fullName evidence="2">8712_t:CDS:1</fullName>
    </submittedName>
</protein>
<feature type="transmembrane region" description="Helical" evidence="1">
    <location>
        <begin position="12"/>
        <end position="31"/>
    </location>
</feature>
<dbReference type="PANTHER" id="PTHR34883:SF15">
    <property type="entry name" value="EXTRACELLULAR SERINE-RICH PROTEIN"/>
    <property type="match status" value="1"/>
</dbReference>
<feature type="transmembrane region" description="Helical" evidence="1">
    <location>
        <begin position="156"/>
        <end position="175"/>
    </location>
</feature>
<name>A0A9N8Z878_9GLOM</name>
<keyword evidence="1" id="KW-0812">Transmembrane</keyword>
<keyword evidence="1" id="KW-0472">Membrane</keyword>
<keyword evidence="1" id="KW-1133">Transmembrane helix</keyword>
<comment type="caution">
    <text evidence="2">The sequence shown here is derived from an EMBL/GenBank/DDBJ whole genome shotgun (WGS) entry which is preliminary data.</text>
</comment>
<dbReference type="Proteomes" id="UP000789831">
    <property type="component" value="Unassembled WGS sequence"/>
</dbReference>
<evidence type="ECO:0000313" key="3">
    <source>
        <dbReference type="Proteomes" id="UP000789831"/>
    </source>
</evidence>
<dbReference type="SUPFAM" id="SSF49503">
    <property type="entry name" value="Cupredoxins"/>
    <property type="match status" value="1"/>
</dbReference>
<dbReference type="CDD" id="cd00920">
    <property type="entry name" value="Cupredoxin"/>
    <property type="match status" value="1"/>
</dbReference>
<reference evidence="2" key="1">
    <citation type="submission" date="2021-06" db="EMBL/GenBank/DDBJ databases">
        <authorList>
            <person name="Kallberg Y."/>
            <person name="Tangrot J."/>
            <person name="Rosling A."/>
        </authorList>
    </citation>
    <scope>NUCLEOTIDE SEQUENCE</scope>
    <source>
        <strain evidence="2">MT106</strain>
    </source>
</reference>
<dbReference type="AlphaFoldDB" id="A0A9N8Z878"/>
<gene>
    <name evidence="2" type="ORF">AGERDE_LOCUS2976</name>
</gene>